<sequence length="64" mass="7118">MNKNKIIIKTAKNKEVYVTVKGGNNKVIATTETYKRMQGAQNAAQALKRVVKNAIIVDKTKKSK</sequence>
<dbReference type="InterPro" id="IPR036913">
    <property type="entry name" value="YegP-like_sf"/>
</dbReference>
<dbReference type="EMBL" id="MHNL01000013">
    <property type="protein sequence ID" value="OGZ44801.1"/>
    <property type="molecule type" value="Genomic_DNA"/>
</dbReference>
<dbReference type="Pfam" id="PF07411">
    <property type="entry name" value="DUF1508"/>
    <property type="match status" value="1"/>
</dbReference>
<comment type="caution">
    <text evidence="2">The sequence shown here is derived from an EMBL/GenBank/DDBJ whole genome shotgun (WGS) entry which is preliminary data.</text>
</comment>
<evidence type="ECO:0000313" key="2">
    <source>
        <dbReference type="EMBL" id="OGZ44801.1"/>
    </source>
</evidence>
<reference evidence="2 3" key="1">
    <citation type="journal article" date="2016" name="Nat. Commun.">
        <title>Thousands of microbial genomes shed light on interconnected biogeochemical processes in an aquifer system.</title>
        <authorList>
            <person name="Anantharaman K."/>
            <person name="Brown C.T."/>
            <person name="Hug L.A."/>
            <person name="Sharon I."/>
            <person name="Castelle C.J."/>
            <person name="Probst A.J."/>
            <person name="Thomas B.C."/>
            <person name="Singh A."/>
            <person name="Wilkins M.J."/>
            <person name="Karaoz U."/>
            <person name="Brodie E.L."/>
            <person name="Williams K.H."/>
            <person name="Hubbard S.S."/>
            <person name="Banfield J.F."/>
        </authorList>
    </citation>
    <scope>NUCLEOTIDE SEQUENCE [LARGE SCALE GENOMIC DNA]</scope>
</reference>
<dbReference type="AlphaFoldDB" id="A0A1G2G4D7"/>
<protein>
    <recommendedName>
        <fullName evidence="1">DUF1508 domain-containing protein</fullName>
    </recommendedName>
</protein>
<dbReference type="Gene3D" id="2.30.29.80">
    <property type="match status" value="1"/>
</dbReference>
<proteinExistence type="predicted"/>
<evidence type="ECO:0000259" key="1">
    <source>
        <dbReference type="Pfam" id="PF07411"/>
    </source>
</evidence>
<feature type="domain" description="DUF1508" evidence="1">
    <location>
        <begin position="11"/>
        <end position="58"/>
    </location>
</feature>
<accession>A0A1G2G4D7</accession>
<name>A0A1G2G4D7_9BACT</name>
<evidence type="ECO:0000313" key="3">
    <source>
        <dbReference type="Proteomes" id="UP000177785"/>
    </source>
</evidence>
<dbReference type="InterPro" id="IPR010879">
    <property type="entry name" value="DUF1508"/>
</dbReference>
<dbReference type="SUPFAM" id="SSF160113">
    <property type="entry name" value="YegP-like"/>
    <property type="match status" value="1"/>
</dbReference>
<gene>
    <name evidence="2" type="ORF">A2756_05015</name>
</gene>
<organism evidence="2 3">
    <name type="scientific">Candidatus Ryanbacteria bacterium RIFCSPHIGHO2_01_FULL_48_27</name>
    <dbReference type="NCBI Taxonomy" id="1802115"/>
    <lineage>
        <taxon>Bacteria</taxon>
        <taxon>Candidatus Ryaniibacteriota</taxon>
    </lineage>
</organism>
<dbReference type="Proteomes" id="UP000177785">
    <property type="component" value="Unassembled WGS sequence"/>
</dbReference>